<feature type="transmembrane region" description="Helical" evidence="8">
    <location>
        <begin position="263"/>
        <end position="281"/>
    </location>
</feature>
<evidence type="ECO:0000256" key="5">
    <source>
        <dbReference type="ARBA" id="ARBA00022692"/>
    </source>
</evidence>
<reference evidence="10" key="1">
    <citation type="submission" date="2018-08" db="EMBL/GenBank/DDBJ databases">
        <authorList>
            <person name="Kim S.-J."/>
            <person name="Jung G.-Y."/>
        </authorList>
    </citation>
    <scope>NUCLEOTIDE SEQUENCE [LARGE SCALE GENOMIC DNA]</scope>
    <source>
        <strain evidence="10">GY_H</strain>
    </source>
</reference>
<keyword evidence="3" id="KW-0813">Transport</keyword>
<feature type="transmembrane region" description="Helical" evidence="8">
    <location>
        <begin position="234"/>
        <end position="251"/>
    </location>
</feature>
<evidence type="ECO:0000313" key="10">
    <source>
        <dbReference type="Proteomes" id="UP000263993"/>
    </source>
</evidence>
<comment type="caution">
    <text evidence="9">The sequence shown here is derived from an EMBL/GenBank/DDBJ whole genome shotgun (WGS) entry which is preliminary data.</text>
</comment>
<proteinExistence type="inferred from homology"/>
<keyword evidence="6 8" id="KW-1133">Transmembrane helix</keyword>
<organism evidence="9 10">
    <name type="scientific">Undibacter mobilis</name>
    <dbReference type="NCBI Taxonomy" id="2292256"/>
    <lineage>
        <taxon>Bacteria</taxon>
        <taxon>Pseudomonadati</taxon>
        <taxon>Pseudomonadota</taxon>
        <taxon>Alphaproteobacteria</taxon>
        <taxon>Hyphomicrobiales</taxon>
        <taxon>Nitrobacteraceae</taxon>
        <taxon>Undibacter</taxon>
    </lineage>
</organism>
<sequence>MSAALRQSLTLPCRTAHCPCAWSRPWSPFASRRKCTLDIAPFQTLLAIAAIFALAGLVKGVIGMGLPTVAIGLLGLMMPPAQAAAVLIVPSLISNIWQAVVGGAFRELVARLWPLFAGIVIGTAIGAIWLVHSGGSGATLWLGLALVAYALLGLFKIEFKVPAAREGIIGFACGIATGAITVATGVFAIPMVPYIQGLSLDRHRLVQALGLCFTVCTIALAAALGHAGELNADLMWPSLAGLVAVLVGMRLGQLLRGRIRPEVFRLCFFAGLLMLGGHLALRSVL</sequence>
<dbReference type="PANTHER" id="PTHR30269:SF32">
    <property type="entry name" value="MEMBRANE TRANSPORTER PROTEIN-RELATED"/>
    <property type="match status" value="1"/>
</dbReference>
<dbReference type="AlphaFoldDB" id="A0A371B873"/>
<comment type="subcellular location">
    <subcellularLocation>
        <location evidence="1 8">Cell membrane</location>
        <topology evidence="1 8">Multi-pass membrane protein</topology>
    </subcellularLocation>
</comment>
<gene>
    <name evidence="9" type="ORF">DXH78_03620</name>
</gene>
<dbReference type="EMBL" id="QRGO01000001">
    <property type="protein sequence ID" value="RDV03754.1"/>
    <property type="molecule type" value="Genomic_DNA"/>
</dbReference>
<feature type="transmembrane region" description="Helical" evidence="8">
    <location>
        <begin position="113"/>
        <end position="131"/>
    </location>
</feature>
<dbReference type="GO" id="GO:0005886">
    <property type="term" value="C:plasma membrane"/>
    <property type="evidence" value="ECO:0007669"/>
    <property type="project" value="UniProtKB-SubCell"/>
</dbReference>
<accession>A0A371B873</accession>
<dbReference type="Proteomes" id="UP000263993">
    <property type="component" value="Unassembled WGS sequence"/>
</dbReference>
<dbReference type="OrthoDB" id="9800873at2"/>
<evidence type="ECO:0000256" key="7">
    <source>
        <dbReference type="ARBA" id="ARBA00023136"/>
    </source>
</evidence>
<feature type="transmembrane region" description="Helical" evidence="8">
    <location>
        <begin position="169"/>
        <end position="193"/>
    </location>
</feature>
<protein>
    <recommendedName>
        <fullName evidence="8">Probable membrane transporter protein</fullName>
    </recommendedName>
</protein>
<keyword evidence="5 8" id="KW-0812">Transmembrane</keyword>
<evidence type="ECO:0000256" key="1">
    <source>
        <dbReference type="ARBA" id="ARBA00004651"/>
    </source>
</evidence>
<dbReference type="Pfam" id="PF01925">
    <property type="entry name" value="TauE"/>
    <property type="match status" value="1"/>
</dbReference>
<dbReference type="InterPro" id="IPR002781">
    <property type="entry name" value="TM_pro_TauE-like"/>
</dbReference>
<feature type="transmembrane region" description="Helical" evidence="8">
    <location>
        <begin position="205"/>
        <end position="228"/>
    </location>
</feature>
<dbReference type="InterPro" id="IPR052017">
    <property type="entry name" value="TSUP"/>
</dbReference>
<evidence type="ECO:0000256" key="8">
    <source>
        <dbReference type="RuleBase" id="RU363041"/>
    </source>
</evidence>
<keyword evidence="4 8" id="KW-1003">Cell membrane</keyword>
<evidence type="ECO:0000256" key="3">
    <source>
        <dbReference type="ARBA" id="ARBA00022448"/>
    </source>
</evidence>
<feature type="transmembrane region" description="Helical" evidence="8">
    <location>
        <begin position="138"/>
        <end position="157"/>
    </location>
</feature>
<dbReference type="PANTHER" id="PTHR30269">
    <property type="entry name" value="TRANSMEMBRANE PROTEIN YFCA"/>
    <property type="match status" value="1"/>
</dbReference>
<keyword evidence="10" id="KW-1185">Reference proteome</keyword>
<keyword evidence="7 8" id="KW-0472">Membrane</keyword>
<evidence type="ECO:0000313" key="9">
    <source>
        <dbReference type="EMBL" id="RDV03754.1"/>
    </source>
</evidence>
<evidence type="ECO:0000256" key="4">
    <source>
        <dbReference type="ARBA" id="ARBA00022475"/>
    </source>
</evidence>
<evidence type="ECO:0000256" key="2">
    <source>
        <dbReference type="ARBA" id="ARBA00009142"/>
    </source>
</evidence>
<name>A0A371B873_9BRAD</name>
<comment type="similarity">
    <text evidence="2 8">Belongs to the 4-toluene sulfonate uptake permease (TSUP) (TC 2.A.102) family.</text>
</comment>
<evidence type="ECO:0000256" key="6">
    <source>
        <dbReference type="ARBA" id="ARBA00022989"/>
    </source>
</evidence>
<feature type="transmembrane region" description="Helical" evidence="8">
    <location>
        <begin position="39"/>
        <end position="58"/>
    </location>
</feature>